<feature type="signal peptide" evidence="1">
    <location>
        <begin position="1"/>
        <end position="22"/>
    </location>
</feature>
<feature type="chain" id="PRO_5014970663" evidence="1">
    <location>
        <begin position="23"/>
        <end position="370"/>
    </location>
</feature>
<dbReference type="PANTHER" id="PTHR38731">
    <property type="entry name" value="LIPL45-RELATED LIPOPROTEIN-RELATED"/>
    <property type="match status" value="1"/>
</dbReference>
<dbReference type="InterPro" id="IPR013783">
    <property type="entry name" value="Ig-like_fold"/>
</dbReference>
<dbReference type="RefSeq" id="WP_102775018.1">
    <property type="nucleotide sequence ID" value="NZ_POQS01000007.1"/>
</dbReference>
<dbReference type="Gene3D" id="2.60.120.1440">
    <property type="match status" value="1"/>
</dbReference>
<dbReference type="SUPFAM" id="SSF54106">
    <property type="entry name" value="LysM domain"/>
    <property type="match status" value="1"/>
</dbReference>
<dbReference type="EMBL" id="POQS01000007">
    <property type="protein sequence ID" value="PND31019.1"/>
    <property type="molecule type" value="Genomic_DNA"/>
</dbReference>
<evidence type="ECO:0000259" key="2">
    <source>
        <dbReference type="Pfam" id="PF01476"/>
    </source>
</evidence>
<dbReference type="InterPro" id="IPR036779">
    <property type="entry name" value="LysM_dom_sf"/>
</dbReference>
<organism evidence="4 5">
    <name type="scientific">Achromobacter pulmonis</name>
    <dbReference type="NCBI Taxonomy" id="1389932"/>
    <lineage>
        <taxon>Bacteria</taxon>
        <taxon>Pseudomonadati</taxon>
        <taxon>Pseudomonadota</taxon>
        <taxon>Betaproteobacteria</taxon>
        <taxon>Burkholderiales</taxon>
        <taxon>Alcaligenaceae</taxon>
        <taxon>Achromobacter</taxon>
    </lineage>
</organism>
<dbReference type="CDD" id="cd00118">
    <property type="entry name" value="LysM"/>
    <property type="match status" value="1"/>
</dbReference>
<dbReference type="Gene3D" id="2.60.40.10">
    <property type="entry name" value="Immunoglobulins"/>
    <property type="match status" value="1"/>
</dbReference>
<feature type="domain" description="FecR protein" evidence="3">
    <location>
        <begin position="120"/>
        <end position="221"/>
    </location>
</feature>
<dbReference type="InterPro" id="IPR016930">
    <property type="entry name" value="UCP029644"/>
</dbReference>
<dbReference type="InterPro" id="IPR018392">
    <property type="entry name" value="LysM"/>
</dbReference>
<dbReference type="InterPro" id="IPR006860">
    <property type="entry name" value="FecR"/>
</dbReference>
<evidence type="ECO:0000313" key="4">
    <source>
        <dbReference type="EMBL" id="PND31019.1"/>
    </source>
</evidence>
<protein>
    <submittedName>
        <fullName evidence="4">Peptidoglycan-binding protein</fullName>
    </submittedName>
</protein>
<proteinExistence type="predicted"/>
<sequence>MSRCRALSLLALISCLSILAPAHSQPAGALGDDFIYRVRQGDTLIDLATRYTRNQANWGPLQSLNRVVTPELLPIGLELHIPLSMIPVRPASARVVHVSGQAELDGKSLRAGDAVAEGSTVSTAANGFVTLELADGSKLTLPAGGAVELTRLRQFEGTALTDSIVEVRRGGVESSVAPAGEGVGRFEVRTPVAVTGVRGTRFRVQSSAQGVHSEVLDGSVRLQPHAPGARPARPVAVAKGYGAAVGADGTVAGMRALLPAPQLGEPARAGGGVWTAPVSPVAGARSYLVRVSRDAEGALPVSSADFPDNQDIRFSAPGPGTYYVSVRAVDDLGLSGKDAVATFEGANQLMTAYGLGVASGTGGFITLTEY</sequence>
<dbReference type="Proteomes" id="UP000235994">
    <property type="component" value="Unassembled WGS sequence"/>
</dbReference>
<accession>A0A2N8KC47</accession>
<evidence type="ECO:0000256" key="1">
    <source>
        <dbReference type="SAM" id="SignalP"/>
    </source>
</evidence>
<name>A0A2N8KC47_9BURK</name>
<dbReference type="AlphaFoldDB" id="A0A2N8KC47"/>
<dbReference type="PANTHER" id="PTHR38731:SF1">
    <property type="entry name" value="FECR PROTEIN DOMAIN-CONTAINING PROTEIN"/>
    <property type="match status" value="1"/>
</dbReference>
<keyword evidence="1" id="KW-0732">Signal</keyword>
<dbReference type="Pfam" id="PF04773">
    <property type="entry name" value="FecR"/>
    <property type="match status" value="1"/>
</dbReference>
<dbReference type="Gene3D" id="3.10.350.10">
    <property type="entry name" value="LysM domain"/>
    <property type="match status" value="1"/>
</dbReference>
<dbReference type="Pfam" id="PF01476">
    <property type="entry name" value="LysM"/>
    <property type="match status" value="1"/>
</dbReference>
<reference evidence="4 5" key="1">
    <citation type="submission" date="2018-01" db="EMBL/GenBank/DDBJ databases">
        <title>The draft genome of an aniline degradation strain ANB-1.</title>
        <authorList>
            <person name="Zhang L."/>
            <person name="Jiang J."/>
        </authorList>
    </citation>
    <scope>NUCLEOTIDE SEQUENCE [LARGE SCALE GENOMIC DNA]</scope>
    <source>
        <strain evidence="4 5">ANB-1</strain>
    </source>
</reference>
<dbReference type="PIRSF" id="PIRSF029644">
    <property type="entry name" value="UCP029644"/>
    <property type="match status" value="1"/>
</dbReference>
<feature type="domain" description="LysM" evidence="2">
    <location>
        <begin position="36"/>
        <end position="82"/>
    </location>
</feature>
<keyword evidence="5" id="KW-1185">Reference proteome</keyword>
<gene>
    <name evidence="4" type="ORF">C1I89_24420</name>
</gene>
<comment type="caution">
    <text evidence="4">The sequence shown here is derived from an EMBL/GenBank/DDBJ whole genome shotgun (WGS) entry which is preliminary data.</text>
</comment>
<evidence type="ECO:0000313" key="5">
    <source>
        <dbReference type="Proteomes" id="UP000235994"/>
    </source>
</evidence>
<evidence type="ECO:0000259" key="3">
    <source>
        <dbReference type="Pfam" id="PF04773"/>
    </source>
</evidence>